<dbReference type="GO" id="GO:0008171">
    <property type="term" value="F:O-methyltransferase activity"/>
    <property type="evidence" value="ECO:0007669"/>
    <property type="project" value="InterPro"/>
</dbReference>
<evidence type="ECO:0000313" key="8">
    <source>
        <dbReference type="Proteomes" id="UP000503017"/>
    </source>
</evidence>
<dbReference type="InterPro" id="IPR036390">
    <property type="entry name" value="WH_DNA-bd_sf"/>
</dbReference>
<feature type="domain" description="O-methyltransferase dimerisation" evidence="6">
    <location>
        <begin position="45"/>
        <end position="120"/>
    </location>
</feature>
<dbReference type="InterPro" id="IPR016461">
    <property type="entry name" value="COMT-like"/>
</dbReference>
<keyword evidence="1 7" id="KW-0489">Methyltransferase</keyword>
<dbReference type="Pfam" id="PF00891">
    <property type="entry name" value="Methyltransf_2"/>
    <property type="match status" value="1"/>
</dbReference>
<evidence type="ECO:0000256" key="3">
    <source>
        <dbReference type="ARBA" id="ARBA00022691"/>
    </source>
</evidence>
<dbReference type="EMBL" id="CP033367">
    <property type="protein sequence ID" value="QKD05303.1"/>
    <property type="molecule type" value="Genomic_DNA"/>
</dbReference>
<proteinExistence type="predicted"/>
<dbReference type="InterPro" id="IPR029063">
    <property type="entry name" value="SAM-dependent_MTases_sf"/>
</dbReference>
<dbReference type="Proteomes" id="UP000503017">
    <property type="component" value="Chromosome"/>
</dbReference>
<feature type="active site" description="Proton acceptor" evidence="4">
    <location>
        <position position="278"/>
    </location>
</feature>
<dbReference type="CDD" id="cd02440">
    <property type="entry name" value="AdoMet_MTases"/>
    <property type="match status" value="1"/>
</dbReference>
<sequence length="373" mass="39729">MLSAWLERIRDFRNRKVADPAFRRWAAGFALTRPVARRQAKALFDLTAGFVYSQILAACVRVDLFEILAGQPLDLATLSKRISLPLDGAERLLKAAAALELIEARRGGLYALGPLGAALVGNTGVKAMIVHHDILYADLRDPLKLLAGTGGSRLQQYWAYAGAGQGAVAEPRHHVDYTTLMSASQAFVTAEILDAYRVSQHRQLLDIGGGDGAFLIAAGQAAPDLQLTLFDLPPVAAQARQRILAAGLAGRAKAFGGSFFDDELPQGADLVTLNRVLHDHDDAAALAILWAARHAIAADGTLLIAEPMAGTPGALASGDAYFGFYLLAMGQGRPRTVDEIAAMLRQAGFDRIKPVATNTPLIARILTARPAAL</sequence>
<dbReference type="GO" id="GO:0046983">
    <property type="term" value="F:protein dimerization activity"/>
    <property type="evidence" value="ECO:0007669"/>
    <property type="project" value="InterPro"/>
</dbReference>
<organism evidence="7 8">
    <name type="scientific">Mesorhizobium loti R88b</name>
    <dbReference type="NCBI Taxonomy" id="935548"/>
    <lineage>
        <taxon>Bacteria</taxon>
        <taxon>Pseudomonadati</taxon>
        <taxon>Pseudomonadota</taxon>
        <taxon>Alphaproteobacteria</taxon>
        <taxon>Hyphomicrobiales</taxon>
        <taxon>Phyllobacteriaceae</taxon>
        <taxon>Mesorhizobium</taxon>
    </lineage>
</organism>
<dbReference type="InterPro" id="IPR001077">
    <property type="entry name" value="COMT_C"/>
</dbReference>
<dbReference type="PANTHER" id="PTHR43712">
    <property type="entry name" value="PUTATIVE (AFU_ORTHOLOGUE AFUA_4G14580)-RELATED"/>
    <property type="match status" value="1"/>
</dbReference>
<keyword evidence="2 7" id="KW-0808">Transferase</keyword>
<feature type="domain" description="O-methyltransferase C-terminal" evidence="5">
    <location>
        <begin position="167"/>
        <end position="349"/>
    </location>
</feature>
<dbReference type="Gene3D" id="3.40.50.150">
    <property type="entry name" value="Vaccinia Virus protein VP39"/>
    <property type="match status" value="1"/>
</dbReference>
<dbReference type="Pfam" id="PF08100">
    <property type="entry name" value="Dimerisation"/>
    <property type="match status" value="1"/>
</dbReference>
<evidence type="ECO:0000313" key="7">
    <source>
        <dbReference type="EMBL" id="QKD05303.1"/>
    </source>
</evidence>
<keyword evidence="3" id="KW-0949">S-adenosyl-L-methionine</keyword>
<accession>A0A6M7WWT8</accession>
<name>A0A6M7WWT8_RHILI</name>
<evidence type="ECO:0000259" key="5">
    <source>
        <dbReference type="Pfam" id="PF00891"/>
    </source>
</evidence>
<protein>
    <submittedName>
        <fullName evidence="7">Methyltransferase</fullName>
    </submittedName>
</protein>
<dbReference type="PROSITE" id="PS51683">
    <property type="entry name" value="SAM_OMT_II"/>
    <property type="match status" value="1"/>
</dbReference>
<dbReference type="InterPro" id="IPR036388">
    <property type="entry name" value="WH-like_DNA-bd_sf"/>
</dbReference>
<evidence type="ECO:0000256" key="4">
    <source>
        <dbReference type="PIRSR" id="PIRSR005739-1"/>
    </source>
</evidence>
<dbReference type="SUPFAM" id="SSF53335">
    <property type="entry name" value="S-adenosyl-L-methionine-dependent methyltransferases"/>
    <property type="match status" value="1"/>
</dbReference>
<dbReference type="PANTHER" id="PTHR43712:SF2">
    <property type="entry name" value="O-METHYLTRANSFERASE CICE"/>
    <property type="match status" value="1"/>
</dbReference>
<dbReference type="Gene3D" id="1.10.10.10">
    <property type="entry name" value="Winged helix-like DNA-binding domain superfamily/Winged helix DNA-binding domain"/>
    <property type="match status" value="1"/>
</dbReference>
<reference evidence="7 8" key="1">
    <citation type="submission" date="2018-10" db="EMBL/GenBank/DDBJ databases">
        <authorList>
            <person name="Perry B.J."/>
            <person name="Sullivan J.T."/>
            <person name="Murphy R.J.T."/>
            <person name="Ramsay J.P."/>
            <person name="Ronson C.W."/>
        </authorList>
    </citation>
    <scope>NUCLEOTIDE SEQUENCE [LARGE SCALE GENOMIC DNA]</scope>
    <source>
        <strain evidence="7 8">R88b</strain>
    </source>
</reference>
<evidence type="ECO:0000256" key="1">
    <source>
        <dbReference type="ARBA" id="ARBA00022603"/>
    </source>
</evidence>
<dbReference type="GO" id="GO:0032259">
    <property type="term" value="P:methylation"/>
    <property type="evidence" value="ECO:0007669"/>
    <property type="project" value="UniProtKB-KW"/>
</dbReference>
<gene>
    <name evidence="7" type="ORF">EB235_30600</name>
</gene>
<evidence type="ECO:0000256" key="2">
    <source>
        <dbReference type="ARBA" id="ARBA00022679"/>
    </source>
</evidence>
<dbReference type="PIRSF" id="PIRSF005739">
    <property type="entry name" value="O-mtase"/>
    <property type="match status" value="1"/>
</dbReference>
<dbReference type="SUPFAM" id="SSF46785">
    <property type="entry name" value="Winged helix' DNA-binding domain"/>
    <property type="match status" value="1"/>
</dbReference>
<dbReference type="AlphaFoldDB" id="A0A6M7WWT8"/>
<evidence type="ECO:0000259" key="6">
    <source>
        <dbReference type="Pfam" id="PF08100"/>
    </source>
</evidence>
<dbReference type="RefSeq" id="WP_032926002.1">
    <property type="nucleotide sequence ID" value="NZ_CP033367.1"/>
</dbReference>
<dbReference type="Gene3D" id="1.10.287.1350">
    <property type="match status" value="1"/>
</dbReference>
<dbReference type="InterPro" id="IPR012967">
    <property type="entry name" value="COMT_dimerisation"/>
</dbReference>